<proteinExistence type="predicted"/>
<evidence type="ECO:0000313" key="2">
    <source>
        <dbReference type="EMBL" id="JAD81257.1"/>
    </source>
</evidence>
<organism evidence="2">
    <name type="scientific">Arundo donax</name>
    <name type="common">Giant reed</name>
    <name type="synonym">Donax arundinaceus</name>
    <dbReference type="NCBI Taxonomy" id="35708"/>
    <lineage>
        <taxon>Eukaryota</taxon>
        <taxon>Viridiplantae</taxon>
        <taxon>Streptophyta</taxon>
        <taxon>Embryophyta</taxon>
        <taxon>Tracheophyta</taxon>
        <taxon>Spermatophyta</taxon>
        <taxon>Magnoliopsida</taxon>
        <taxon>Liliopsida</taxon>
        <taxon>Poales</taxon>
        <taxon>Poaceae</taxon>
        <taxon>PACMAD clade</taxon>
        <taxon>Arundinoideae</taxon>
        <taxon>Arundineae</taxon>
        <taxon>Arundo</taxon>
    </lineage>
</organism>
<reference evidence="2" key="2">
    <citation type="journal article" date="2015" name="Data Brief">
        <title>Shoot transcriptome of the giant reed, Arundo donax.</title>
        <authorList>
            <person name="Barrero R.A."/>
            <person name="Guerrero F.D."/>
            <person name="Moolhuijzen P."/>
            <person name="Goolsby J.A."/>
            <person name="Tidwell J."/>
            <person name="Bellgard S.E."/>
            <person name="Bellgard M.I."/>
        </authorList>
    </citation>
    <scope>NUCLEOTIDE SEQUENCE</scope>
    <source>
        <tissue evidence="2">Shoot tissue taken approximately 20 cm above the soil surface</tissue>
    </source>
</reference>
<name>A0A0A9DBX1_ARUDO</name>
<feature type="region of interest" description="Disordered" evidence="1">
    <location>
        <begin position="1"/>
        <end position="29"/>
    </location>
</feature>
<reference evidence="2" key="1">
    <citation type="submission" date="2014-09" db="EMBL/GenBank/DDBJ databases">
        <authorList>
            <person name="Magalhaes I.L.F."/>
            <person name="Oliveira U."/>
            <person name="Santos F.R."/>
            <person name="Vidigal T.H.D.A."/>
            <person name="Brescovit A.D."/>
            <person name="Santos A.J."/>
        </authorList>
    </citation>
    <scope>NUCLEOTIDE SEQUENCE</scope>
    <source>
        <tissue evidence="2">Shoot tissue taken approximately 20 cm above the soil surface</tissue>
    </source>
</reference>
<dbReference type="AlphaFoldDB" id="A0A0A9DBX1"/>
<feature type="compositionally biased region" description="Basic residues" evidence="1">
    <location>
        <begin position="18"/>
        <end position="29"/>
    </location>
</feature>
<accession>A0A0A9DBX1</accession>
<dbReference type="EMBL" id="GBRH01216638">
    <property type="protein sequence ID" value="JAD81257.1"/>
    <property type="molecule type" value="Transcribed_RNA"/>
</dbReference>
<evidence type="ECO:0000256" key="1">
    <source>
        <dbReference type="SAM" id="MobiDB-lite"/>
    </source>
</evidence>
<sequence length="54" mass="6323">MLLFHGNSPPPPVADRKKLTKRKKTRKKKKEILRCVLQTEHKTSIHRSFVSSHC</sequence>
<protein>
    <submittedName>
        <fullName evidence="2">Uncharacterized protein</fullName>
    </submittedName>
</protein>